<evidence type="ECO:0000313" key="2">
    <source>
        <dbReference type="Proteomes" id="UP001211866"/>
    </source>
</evidence>
<evidence type="ECO:0000313" key="1">
    <source>
        <dbReference type="EMBL" id="WBM40053.1"/>
    </source>
</evidence>
<dbReference type="RefSeq" id="WP_270120014.1">
    <property type="nucleotide sequence ID" value="NZ_CP096916.1"/>
</dbReference>
<keyword evidence="2" id="KW-1185">Reference proteome</keyword>
<organism evidence="1 2">
    <name type="scientific">Alcaligenes faecalis</name>
    <dbReference type="NCBI Taxonomy" id="511"/>
    <lineage>
        <taxon>Bacteria</taxon>
        <taxon>Pseudomonadati</taxon>
        <taxon>Pseudomonadota</taxon>
        <taxon>Betaproteobacteria</taxon>
        <taxon>Burkholderiales</taxon>
        <taxon>Alcaligenaceae</taxon>
        <taxon>Alcaligenes</taxon>
    </lineage>
</organism>
<accession>A0ABY7N9H4</accession>
<dbReference type="EMBL" id="CP096916">
    <property type="protein sequence ID" value="WBM40053.1"/>
    <property type="molecule type" value="Genomic_DNA"/>
</dbReference>
<dbReference type="Proteomes" id="UP001211866">
    <property type="component" value="Chromosome"/>
</dbReference>
<gene>
    <name evidence="1" type="ORF">M2J83_09645</name>
</gene>
<sequence length="67" mass="7687">MNIPGFTTNGLLMMHSSILQALAVDDNLPNGQEKLYGVREYQDWKQHADDIEKELLTRGAKFQPIVW</sequence>
<name>A0ABY7N9H4_ALCFA</name>
<proteinExistence type="predicted"/>
<reference evidence="1 2" key="1">
    <citation type="submission" date="2022-05" db="EMBL/GenBank/DDBJ databases">
        <title>Complete sequence of strain NY11312.</title>
        <authorList>
            <person name="Zhou D."/>
        </authorList>
    </citation>
    <scope>NUCLEOTIDE SEQUENCE [LARGE SCALE GENOMIC DNA]</scope>
    <source>
        <strain evidence="1 2">NY11312</strain>
    </source>
</reference>
<protein>
    <submittedName>
        <fullName evidence="1">Uncharacterized protein</fullName>
    </submittedName>
</protein>